<evidence type="ECO:0000313" key="3">
    <source>
        <dbReference type="Proteomes" id="UP000073492"/>
    </source>
</evidence>
<protein>
    <submittedName>
        <fullName evidence="2">Uncharacterized protein</fullName>
    </submittedName>
</protein>
<evidence type="ECO:0000313" key="2">
    <source>
        <dbReference type="EMBL" id="KXT15703.1"/>
    </source>
</evidence>
<feature type="region of interest" description="Disordered" evidence="1">
    <location>
        <begin position="21"/>
        <end position="89"/>
    </location>
</feature>
<reference evidence="2 3" key="1">
    <citation type="submission" date="2015-07" db="EMBL/GenBank/DDBJ databases">
        <title>Comparative genomics of the Sigatoka disease complex on banana suggests a link between parallel evolutionary changes in Pseudocercospora fijiensis and Pseudocercospora eumusae and increased virulence on the banana host.</title>
        <authorList>
            <person name="Chang T.-C."/>
            <person name="Salvucci A."/>
            <person name="Crous P.W."/>
            <person name="Stergiopoulos I."/>
        </authorList>
    </citation>
    <scope>NUCLEOTIDE SEQUENCE [LARGE SCALE GENOMIC DNA]</scope>
    <source>
        <strain evidence="2 3">CBS 116634</strain>
    </source>
</reference>
<accession>A0A139ILP2</accession>
<dbReference type="EMBL" id="LFZO01000052">
    <property type="protein sequence ID" value="KXT15703.1"/>
    <property type="molecule type" value="Genomic_DNA"/>
</dbReference>
<comment type="caution">
    <text evidence="2">The sequence shown here is derived from an EMBL/GenBank/DDBJ whole genome shotgun (WGS) entry which is preliminary data.</text>
</comment>
<evidence type="ECO:0000256" key="1">
    <source>
        <dbReference type="SAM" id="MobiDB-lite"/>
    </source>
</evidence>
<proteinExistence type="predicted"/>
<sequence>MMLQVGMMLQEAHDRALIDARSNAARDVEAEAVRGTRAEERPKQERRPRQEFTDRPSATRLATGRRRFNDSAPEANDSSGIPHSPPDWTLLASRASSEVKASALTHSLSSAA</sequence>
<dbReference type="AlphaFoldDB" id="A0A139ILP2"/>
<feature type="compositionally biased region" description="Basic and acidic residues" evidence="1">
    <location>
        <begin position="21"/>
        <end position="54"/>
    </location>
</feature>
<gene>
    <name evidence="2" type="ORF">AC579_143</name>
</gene>
<dbReference type="Proteomes" id="UP000073492">
    <property type="component" value="Unassembled WGS sequence"/>
</dbReference>
<organism evidence="2 3">
    <name type="scientific">Pseudocercospora musae</name>
    <dbReference type="NCBI Taxonomy" id="113226"/>
    <lineage>
        <taxon>Eukaryota</taxon>
        <taxon>Fungi</taxon>
        <taxon>Dikarya</taxon>
        <taxon>Ascomycota</taxon>
        <taxon>Pezizomycotina</taxon>
        <taxon>Dothideomycetes</taxon>
        <taxon>Dothideomycetidae</taxon>
        <taxon>Mycosphaerellales</taxon>
        <taxon>Mycosphaerellaceae</taxon>
        <taxon>Pseudocercospora</taxon>
    </lineage>
</organism>
<keyword evidence="3" id="KW-1185">Reference proteome</keyword>
<name>A0A139ILP2_9PEZI</name>